<evidence type="ECO:0000313" key="2">
    <source>
        <dbReference type="EMBL" id="QLY40449.1"/>
    </source>
</evidence>
<evidence type="ECO:0000313" key="3">
    <source>
        <dbReference type="Proteomes" id="UP000512167"/>
    </source>
</evidence>
<dbReference type="Proteomes" id="UP000512167">
    <property type="component" value="Chromosome"/>
</dbReference>
<feature type="transmembrane region" description="Helical" evidence="1">
    <location>
        <begin position="13"/>
        <end position="31"/>
    </location>
</feature>
<dbReference type="EMBL" id="CP051151">
    <property type="protein sequence ID" value="QLY40449.1"/>
    <property type="molecule type" value="Genomic_DNA"/>
</dbReference>
<keyword evidence="1" id="KW-1133">Transmembrane helix</keyword>
<proteinExistence type="predicted"/>
<dbReference type="AlphaFoldDB" id="A0A7L6N7B8"/>
<keyword evidence="1" id="KW-0812">Transmembrane</keyword>
<evidence type="ECO:0008006" key="4">
    <source>
        <dbReference type="Google" id="ProtNLM"/>
    </source>
</evidence>
<name>A0A7L6N7B8_9MOLU</name>
<protein>
    <recommendedName>
        <fullName evidence="4">TM2 domain-containing protein</fullName>
    </recommendedName>
</protein>
<keyword evidence="3" id="KW-1185">Reference proteome</keyword>
<keyword evidence="1" id="KW-0472">Membrane</keyword>
<sequence>MKEYIKFVDDLPLIVKVLLAIFVGPIVYGIYRIAKGKLLIGILWIIFGYFFIFIIDIVTLVMNGKITFLLE</sequence>
<accession>A0A7L6N7B8</accession>
<reference evidence="2 3" key="1">
    <citation type="submission" date="2020-04" db="EMBL/GenBank/DDBJ databases">
        <authorList>
            <person name="Zheng R.K."/>
            <person name="Sun C.M."/>
        </authorList>
    </citation>
    <scope>NUCLEOTIDE SEQUENCE [LARGE SCALE GENOMIC DNA]</scope>
    <source>
        <strain evidence="3">zrk29</strain>
    </source>
</reference>
<dbReference type="RefSeq" id="WP_312031288.1">
    <property type="nucleotide sequence ID" value="NZ_CP051151.1"/>
</dbReference>
<evidence type="ECO:0000256" key="1">
    <source>
        <dbReference type="SAM" id="Phobius"/>
    </source>
</evidence>
<feature type="transmembrane region" description="Helical" evidence="1">
    <location>
        <begin position="38"/>
        <end position="62"/>
    </location>
</feature>
<organism evidence="2 3">
    <name type="scientific">Hujiaoplasma nucleasis</name>
    <dbReference type="NCBI Taxonomy" id="2725268"/>
    <lineage>
        <taxon>Bacteria</taxon>
        <taxon>Bacillati</taxon>
        <taxon>Mycoplasmatota</taxon>
        <taxon>Mollicutes</taxon>
        <taxon>Candidatus Izemoplasmatales</taxon>
        <taxon>Hujiaoplasmataceae</taxon>
        <taxon>Hujiaoplasma</taxon>
    </lineage>
</organism>
<dbReference type="KEGG" id="tbk:HF295_06140"/>
<gene>
    <name evidence="2" type="ORF">HF295_06140</name>
</gene>